<organism evidence="2 3">
    <name type="scientific">Schizothecium vesticola</name>
    <dbReference type="NCBI Taxonomy" id="314040"/>
    <lineage>
        <taxon>Eukaryota</taxon>
        <taxon>Fungi</taxon>
        <taxon>Dikarya</taxon>
        <taxon>Ascomycota</taxon>
        <taxon>Pezizomycotina</taxon>
        <taxon>Sordariomycetes</taxon>
        <taxon>Sordariomycetidae</taxon>
        <taxon>Sordariales</taxon>
        <taxon>Schizotheciaceae</taxon>
        <taxon>Schizothecium</taxon>
    </lineage>
</organism>
<feature type="compositionally biased region" description="Basic and acidic residues" evidence="1">
    <location>
        <begin position="8"/>
        <end position="23"/>
    </location>
</feature>
<proteinExistence type="predicted"/>
<protein>
    <submittedName>
        <fullName evidence="2">Uncharacterized protein</fullName>
    </submittedName>
</protein>
<evidence type="ECO:0000256" key="1">
    <source>
        <dbReference type="SAM" id="MobiDB-lite"/>
    </source>
</evidence>
<evidence type="ECO:0000313" key="2">
    <source>
        <dbReference type="EMBL" id="KAK0754940.1"/>
    </source>
</evidence>
<keyword evidence="3" id="KW-1185">Reference proteome</keyword>
<sequence>MQPCPRPLELRHADGTARRERVDSVTPVPSRSPFSEPVVAGGNRSNISIKTRPVSRKPSPIKDTDWLLPGPSRSAPSRSLHL</sequence>
<dbReference type="Proteomes" id="UP001172155">
    <property type="component" value="Unassembled WGS sequence"/>
</dbReference>
<accession>A0AA40FBX2</accession>
<dbReference type="EMBL" id="JAUKUD010000001">
    <property type="protein sequence ID" value="KAK0754940.1"/>
    <property type="molecule type" value="Genomic_DNA"/>
</dbReference>
<comment type="caution">
    <text evidence="2">The sequence shown here is derived from an EMBL/GenBank/DDBJ whole genome shotgun (WGS) entry which is preliminary data.</text>
</comment>
<name>A0AA40FBX2_9PEZI</name>
<gene>
    <name evidence="2" type="ORF">B0T18DRAFT_400335</name>
</gene>
<reference evidence="2" key="1">
    <citation type="submission" date="2023-06" db="EMBL/GenBank/DDBJ databases">
        <title>Genome-scale phylogeny and comparative genomics of the fungal order Sordariales.</title>
        <authorList>
            <consortium name="Lawrence Berkeley National Laboratory"/>
            <person name="Hensen N."/>
            <person name="Bonometti L."/>
            <person name="Westerberg I."/>
            <person name="Brannstrom I.O."/>
            <person name="Guillou S."/>
            <person name="Cros-Aarteil S."/>
            <person name="Calhoun S."/>
            <person name="Haridas S."/>
            <person name="Kuo A."/>
            <person name="Mondo S."/>
            <person name="Pangilinan J."/>
            <person name="Riley R."/>
            <person name="LaButti K."/>
            <person name="Andreopoulos B."/>
            <person name="Lipzen A."/>
            <person name="Chen C."/>
            <person name="Yanf M."/>
            <person name="Daum C."/>
            <person name="Ng V."/>
            <person name="Clum A."/>
            <person name="Steindorff A."/>
            <person name="Ohm R."/>
            <person name="Martin F."/>
            <person name="Silar P."/>
            <person name="Natvig D."/>
            <person name="Lalanne C."/>
            <person name="Gautier V."/>
            <person name="Ament-velasquez S.L."/>
            <person name="Kruys A."/>
            <person name="Hutchinson M.I."/>
            <person name="Powell A.J."/>
            <person name="Barry K."/>
            <person name="Miller A.N."/>
            <person name="Grigoriev I.V."/>
            <person name="Debuchy R."/>
            <person name="Gladieux P."/>
            <person name="Thoren M.H."/>
            <person name="Johannesson H."/>
        </authorList>
    </citation>
    <scope>NUCLEOTIDE SEQUENCE</scope>
    <source>
        <strain evidence="2">SMH3187-1</strain>
    </source>
</reference>
<dbReference type="AlphaFoldDB" id="A0AA40FBX2"/>
<feature type="region of interest" description="Disordered" evidence="1">
    <location>
        <begin position="1"/>
        <end position="82"/>
    </location>
</feature>
<evidence type="ECO:0000313" key="3">
    <source>
        <dbReference type="Proteomes" id="UP001172155"/>
    </source>
</evidence>